<dbReference type="AlphaFoldDB" id="A0A1Q2KWN9"/>
<dbReference type="GO" id="GO:0016747">
    <property type="term" value="F:acyltransferase activity, transferring groups other than amino-acyl groups"/>
    <property type="evidence" value="ECO:0007669"/>
    <property type="project" value="InterPro"/>
</dbReference>
<sequence>MVELRNVDKNNWLSVIRLSCAEDQQNRIFEKTIASNCLSLVQASMEEGWTTQALYDEEIVVGFVMFGYSAELQGLEICRLMIDHRFQGRGYGREALHQTVEVLREQYPEEPIFICFQEENTAAKKLYERYGFINSGSTIEGNVEELIYVLLPEPATDHMEGAGSGSPKIHS</sequence>
<name>A0A1Q2KWN9_9BACL</name>
<dbReference type="PANTHER" id="PTHR43420">
    <property type="entry name" value="ACETYLTRANSFERASE"/>
    <property type="match status" value="1"/>
</dbReference>
<dbReference type="RefSeq" id="WP_198038693.1">
    <property type="nucleotide sequence ID" value="NZ_CP019640.1"/>
</dbReference>
<keyword evidence="5" id="KW-1185">Reference proteome</keyword>
<feature type="domain" description="N-acetyltransferase" evidence="3">
    <location>
        <begin position="2"/>
        <end position="153"/>
    </location>
</feature>
<accession>A0A1Q2KWN9</accession>
<dbReference type="Gene3D" id="3.40.630.30">
    <property type="match status" value="1"/>
</dbReference>
<dbReference type="Pfam" id="PF00583">
    <property type="entry name" value="Acetyltransf_1"/>
    <property type="match status" value="1"/>
</dbReference>
<keyword evidence="1" id="KW-0808">Transferase</keyword>
<evidence type="ECO:0000259" key="3">
    <source>
        <dbReference type="PROSITE" id="PS51186"/>
    </source>
</evidence>
<dbReference type="KEGG" id="pmar:B0X71_05670"/>
<dbReference type="CDD" id="cd04301">
    <property type="entry name" value="NAT_SF"/>
    <property type="match status" value="1"/>
</dbReference>
<dbReference type="SUPFAM" id="SSF55729">
    <property type="entry name" value="Acyl-CoA N-acyltransferases (Nat)"/>
    <property type="match status" value="1"/>
</dbReference>
<evidence type="ECO:0000313" key="4">
    <source>
        <dbReference type="EMBL" id="AQQ52635.1"/>
    </source>
</evidence>
<dbReference type="InterPro" id="IPR000182">
    <property type="entry name" value="GNAT_dom"/>
</dbReference>
<dbReference type="PROSITE" id="PS51186">
    <property type="entry name" value="GNAT"/>
    <property type="match status" value="1"/>
</dbReference>
<evidence type="ECO:0000256" key="1">
    <source>
        <dbReference type="ARBA" id="ARBA00022679"/>
    </source>
</evidence>
<dbReference type="InterPro" id="IPR016181">
    <property type="entry name" value="Acyl_CoA_acyltransferase"/>
</dbReference>
<protein>
    <recommendedName>
        <fullName evidence="3">N-acetyltransferase domain-containing protein</fullName>
    </recommendedName>
</protein>
<evidence type="ECO:0000313" key="5">
    <source>
        <dbReference type="Proteomes" id="UP000188184"/>
    </source>
</evidence>
<gene>
    <name evidence="4" type="ORF">B0X71_05670</name>
</gene>
<proteinExistence type="predicted"/>
<dbReference type="EMBL" id="CP019640">
    <property type="protein sequence ID" value="AQQ52635.1"/>
    <property type="molecule type" value="Genomic_DNA"/>
</dbReference>
<dbReference type="PANTHER" id="PTHR43420:SF47">
    <property type="entry name" value="N-ACETYLTRANSFERASE DOMAIN-CONTAINING PROTEIN"/>
    <property type="match status" value="1"/>
</dbReference>
<organism evidence="4 5">
    <name type="scientific">Planococcus lenghuensis</name>
    <dbReference type="NCBI Taxonomy" id="2213202"/>
    <lineage>
        <taxon>Bacteria</taxon>
        <taxon>Bacillati</taxon>
        <taxon>Bacillota</taxon>
        <taxon>Bacilli</taxon>
        <taxon>Bacillales</taxon>
        <taxon>Caryophanaceae</taxon>
        <taxon>Planococcus</taxon>
    </lineage>
</organism>
<evidence type="ECO:0000256" key="2">
    <source>
        <dbReference type="ARBA" id="ARBA00023315"/>
    </source>
</evidence>
<reference evidence="4 5" key="1">
    <citation type="submission" date="2017-02" db="EMBL/GenBank/DDBJ databases">
        <title>The complete genomic sequence of a novel cold adapted crude oil-degrading bacterium Planococcus qaidamina Y42.</title>
        <authorList>
            <person name="Yang R."/>
        </authorList>
    </citation>
    <scope>NUCLEOTIDE SEQUENCE [LARGE SCALE GENOMIC DNA]</scope>
    <source>
        <strain evidence="4 5">Y42</strain>
    </source>
</reference>
<dbReference type="InterPro" id="IPR050680">
    <property type="entry name" value="YpeA/RimI_acetyltransf"/>
</dbReference>
<dbReference type="Proteomes" id="UP000188184">
    <property type="component" value="Chromosome"/>
</dbReference>
<keyword evidence="2" id="KW-0012">Acyltransferase</keyword>